<organism evidence="3 4">
    <name type="scientific">Bradyrhizobium iriomotense</name>
    <dbReference type="NCBI Taxonomy" id="441950"/>
    <lineage>
        <taxon>Bacteria</taxon>
        <taxon>Pseudomonadati</taxon>
        <taxon>Pseudomonadota</taxon>
        <taxon>Alphaproteobacteria</taxon>
        <taxon>Hyphomicrobiales</taxon>
        <taxon>Nitrobacteraceae</taxon>
        <taxon>Bradyrhizobium</taxon>
    </lineage>
</organism>
<dbReference type="InterPro" id="IPR011048">
    <property type="entry name" value="Haem_d1_sf"/>
</dbReference>
<dbReference type="PANTHER" id="PTHR47197:SF3">
    <property type="entry name" value="DIHYDRO-HEME D1 DEHYDROGENASE"/>
    <property type="match status" value="1"/>
</dbReference>
<dbReference type="Gene3D" id="2.130.10.10">
    <property type="entry name" value="YVTN repeat-like/Quinoprotein amine dehydrogenase"/>
    <property type="match status" value="1"/>
</dbReference>
<dbReference type="InterPro" id="IPR015943">
    <property type="entry name" value="WD40/YVTN_repeat-like_dom_sf"/>
</dbReference>
<feature type="chain" id="PRO_5047128745" evidence="2">
    <location>
        <begin position="25"/>
        <end position="233"/>
    </location>
</feature>
<proteinExistence type="predicted"/>
<dbReference type="SUPFAM" id="SSF51004">
    <property type="entry name" value="C-terminal (heme d1) domain of cytochrome cd1-nitrite reductase"/>
    <property type="match status" value="1"/>
</dbReference>
<comment type="caution">
    <text evidence="3">The sequence shown here is derived from an EMBL/GenBank/DDBJ whole genome shotgun (WGS) entry which is preliminary data.</text>
</comment>
<evidence type="ECO:0000256" key="2">
    <source>
        <dbReference type="SAM" id="SignalP"/>
    </source>
</evidence>
<evidence type="ECO:0000313" key="3">
    <source>
        <dbReference type="EMBL" id="GLR84250.1"/>
    </source>
</evidence>
<accession>A0ABQ6AUF4</accession>
<feature type="signal peptide" evidence="2">
    <location>
        <begin position="1"/>
        <end position="24"/>
    </location>
</feature>
<feature type="compositionally biased region" description="Basic and acidic residues" evidence="1">
    <location>
        <begin position="213"/>
        <end position="224"/>
    </location>
</feature>
<protein>
    <submittedName>
        <fullName evidence="3">Uncharacterized protein</fullName>
    </submittedName>
</protein>
<name>A0ABQ6AUF4_9BRAD</name>
<evidence type="ECO:0000256" key="1">
    <source>
        <dbReference type="SAM" id="MobiDB-lite"/>
    </source>
</evidence>
<sequence length="233" mass="25136">MMSHWFRKLVVALAGIVLSGAVTSARSEEHSPLQLEAKILLGHVRGRIDHMAVDLKRQRLFIAELGNDSVGVVDLAIGRVIRTISGLNEPQGVGYEPTTDILFVANARDGSVKLFDGNDYKAKGQIELGSDADNIRIDAAAQRVIVGYGDGALAYLDATTGNKVQNAPLKAHPESFPARSRHESNFRQPSQCPRSGRGGRKIRKTACQLADGQGRKLCDGDRPRATSTSRGVP</sequence>
<keyword evidence="2" id="KW-0732">Signal</keyword>
<dbReference type="InterPro" id="IPR051200">
    <property type="entry name" value="Host-pathogen_enzymatic-act"/>
</dbReference>
<gene>
    <name evidence="3" type="ORF">GCM10007857_09600</name>
</gene>
<keyword evidence="4" id="KW-1185">Reference proteome</keyword>
<evidence type="ECO:0000313" key="4">
    <source>
        <dbReference type="Proteomes" id="UP001156905"/>
    </source>
</evidence>
<dbReference type="EMBL" id="BSOW01000003">
    <property type="protein sequence ID" value="GLR84250.1"/>
    <property type="molecule type" value="Genomic_DNA"/>
</dbReference>
<dbReference type="PANTHER" id="PTHR47197">
    <property type="entry name" value="PROTEIN NIRF"/>
    <property type="match status" value="1"/>
</dbReference>
<dbReference type="Proteomes" id="UP001156905">
    <property type="component" value="Unassembled WGS sequence"/>
</dbReference>
<feature type="region of interest" description="Disordered" evidence="1">
    <location>
        <begin position="174"/>
        <end position="233"/>
    </location>
</feature>
<reference evidence="4" key="1">
    <citation type="journal article" date="2019" name="Int. J. Syst. Evol. Microbiol.">
        <title>The Global Catalogue of Microorganisms (GCM) 10K type strain sequencing project: providing services to taxonomists for standard genome sequencing and annotation.</title>
        <authorList>
            <consortium name="The Broad Institute Genomics Platform"/>
            <consortium name="The Broad Institute Genome Sequencing Center for Infectious Disease"/>
            <person name="Wu L."/>
            <person name="Ma J."/>
        </authorList>
    </citation>
    <scope>NUCLEOTIDE SEQUENCE [LARGE SCALE GENOMIC DNA]</scope>
    <source>
        <strain evidence="4">NBRC 102520</strain>
    </source>
</reference>